<evidence type="ECO:0000256" key="2">
    <source>
        <dbReference type="ARBA" id="ARBA00021310"/>
    </source>
</evidence>
<dbReference type="SUPFAM" id="SSF50249">
    <property type="entry name" value="Nucleic acid-binding proteins"/>
    <property type="match status" value="1"/>
</dbReference>
<evidence type="ECO:0000256" key="5">
    <source>
        <dbReference type="ARBA" id="ARBA00023204"/>
    </source>
</evidence>
<evidence type="ECO:0000256" key="1">
    <source>
        <dbReference type="ARBA" id="ARBA00007452"/>
    </source>
</evidence>
<dbReference type="InterPro" id="IPR003717">
    <property type="entry name" value="RecO"/>
</dbReference>
<dbReference type="InterPro" id="IPR042242">
    <property type="entry name" value="RecO_C"/>
</dbReference>
<dbReference type="AlphaFoldDB" id="A0A0D6XPM6"/>
<feature type="domain" description="DNA replication/recombination mediator RecO N-terminal" evidence="8">
    <location>
        <begin position="1"/>
        <end position="77"/>
    </location>
</feature>
<keyword evidence="4 7" id="KW-0233">DNA recombination</keyword>
<dbReference type="SUPFAM" id="SSF57863">
    <property type="entry name" value="ArfGap/RecO-like zinc finger"/>
    <property type="match status" value="1"/>
</dbReference>
<comment type="similarity">
    <text evidence="1 7">Belongs to the RecO family.</text>
</comment>
<keyword evidence="3 7" id="KW-0227">DNA damage</keyword>
<dbReference type="InterPro" id="IPR022572">
    <property type="entry name" value="DNA_rep/recomb_RecO_N"/>
</dbReference>
<dbReference type="EMBL" id="UHDT01000001">
    <property type="protein sequence ID" value="SUM57518.1"/>
    <property type="molecule type" value="Genomic_DNA"/>
</dbReference>
<dbReference type="Gene3D" id="2.40.50.140">
    <property type="entry name" value="Nucleic acid-binding proteins"/>
    <property type="match status" value="1"/>
</dbReference>
<evidence type="ECO:0000313" key="12">
    <source>
        <dbReference type="Proteomes" id="UP000254100"/>
    </source>
</evidence>
<dbReference type="Proteomes" id="UP000032366">
    <property type="component" value="Unassembled WGS sequence"/>
</dbReference>
<name>A0A0D6XPM6_9STAP</name>
<dbReference type="PANTHER" id="PTHR33991:SF1">
    <property type="entry name" value="DNA REPAIR PROTEIN RECO"/>
    <property type="match status" value="1"/>
</dbReference>
<dbReference type="InterPro" id="IPR012340">
    <property type="entry name" value="NA-bd_OB-fold"/>
</dbReference>
<evidence type="ECO:0000313" key="9">
    <source>
        <dbReference type="EMBL" id="KIX90191.1"/>
    </source>
</evidence>
<evidence type="ECO:0000256" key="4">
    <source>
        <dbReference type="ARBA" id="ARBA00023172"/>
    </source>
</evidence>
<protein>
    <recommendedName>
        <fullName evidence="2 7">DNA repair protein RecO</fullName>
    </recommendedName>
    <alternativeName>
        <fullName evidence="6 7">Recombination protein O</fullName>
    </alternativeName>
</protein>
<dbReference type="Proteomes" id="UP000254100">
    <property type="component" value="Unassembled WGS sequence"/>
</dbReference>
<dbReference type="RefSeq" id="WP_044361136.1">
    <property type="nucleotide sequence ID" value="NZ_JXWY01000081.1"/>
</dbReference>
<evidence type="ECO:0000313" key="11">
    <source>
        <dbReference type="Proteomes" id="UP000032366"/>
    </source>
</evidence>
<sequence length="253" mass="28709">MLVKQKGIIIKTVDYGESDKIITILNEHGAKIPLMVRRAKKVKSGLQATTQHFVKALFIYNKWRGMGTLTSIDVINSHYDLRMDVFTNSYASLCLETIDGALDTDQVDTHLYALLDFALSQIDEGVSAQLIANIVMLKCITYYGFDINLTHCAVKNTDQPGEFIGYSFKYDGVISKSAGHLDPHLMPLSNKAIYLMAILKQLPLSKINSISIHDEIVEEMSQFILMIYKEYAGMYFKSQRMINQLRRFNASFE</sequence>
<accession>A0A0D6XPM6</accession>
<dbReference type="Pfam" id="PF02565">
    <property type="entry name" value="RecO_C"/>
    <property type="match status" value="1"/>
</dbReference>
<dbReference type="InterPro" id="IPR037278">
    <property type="entry name" value="ARFGAP/RecO"/>
</dbReference>
<dbReference type="Pfam" id="PF11967">
    <property type="entry name" value="RecO_N"/>
    <property type="match status" value="1"/>
</dbReference>
<dbReference type="HAMAP" id="MF_00201">
    <property type="entry name" value="RecO"/>
    <property type="match status" value="1"/>
</dbReference>
<dbReference type="PANTHER" id="PTHR33991">
    <property type="entry name" value="DNA REPAIR PROTEIN RECO"/>
    <property type="match status" value="1"/>
</dbReference>
<evidence type="ECO:0000256" key="7">
    <source>
        <dbReference type="HAMAP-Rule" id="MF_00201"/>
    </source>
</evidence>
<comment type="function">
    <text evidence="7">Involved in DNA repair and RecF pathway recombination.</text>
</comment>
<dbReference type="OrthoDB" id="9797083at2"/>
<reference evidence="9 11" key="1">
    <citation type="submission" date="2015-01" db="EMBL/GenBank/DDBJ databases">
        <authorList>
            <person name="Guo J."/>
        </authorList>
    </citation>
    <scope>NUCLEOTIDE SEQUENCE [LARGE SCALE GENOMIC DNA]</scope>
    <source>
        <strain evidence="9 11">DSM 22147</strain>
    </source>
</reference>
<dbReference type="Gene3D" id="1.20.1440.120">
    <property type="entry name" value="Recombination protein O, C-terminal domain"/>
    <property type="match status" value="1"/>
</dbReference>
<gene>
    <name evidence="7 10" type="primary">recO</name>
    <name evidence="10" type="ORF">NCTC13832_01200</name>
    <name evidence="9" type="ORF">TP70_09075</name>
</gene>
<proteinExistence type="inferred from homology"/>
<dbReference type="GO" id="GO:0006302">
    <property type="term" value="P:double-strand break repair"/>
    <property type="evidence" value="ECO:0007669"/>
    <property type="project" value="TreeGrafter"/>
</dbReference>
<evidence type="ECO:0000259" key="8">
    <source>
        <dbReference type="Pfam" id="PF11967"/>
    </source>
</evidence>
<evidence type="ECO:0000313" key="10">
    <source>
        <dbReference type="EMBL" id="SUM57518.1"/>
    </source>
</evidence>
<dbReference type="GO" id="GO:0006310">
    <property type="term" value="P:DNA recombination"/>
    <property type="evidence" value="ECO:0007669"/>
    <property type="project" value="UniProtKB-UniRule"/>
</dbReference>
<keyword evidence="11" id="KW-1185">Reference proteome</keyword>
<evidence type="ECO:0000256" key="3">
    <source>
        <dbReference type="ARBA" id="ARBA00022763"/>
    </source>
</evidence>
<reference evidence="10 12" key="2">
    <citation type="submission" date="2018-06" db="EMBL/GenBank/DDBJ databases">
        <authorList>
            <consortium name="Pathogen Informatics"/>
            <person name="Doyle S."/>
        </authorList>
    </citation>
    <scope>NUCLEOTIDE SEQUENCE [LARGE SCALE GENOMIC DNA]</scope>
    <source>
        <strain evidence="10 12">NCTC13832</strain>
    </source>
</reference>
<dbReference type="STRING" id="569857.TP70_09075"/>
<dbReference type="NCBIfam" id="TIGR00613">
    <property type="entry name" value="reco"/>
    <property type="match status" value="1"/>
</dbReference>
<evidence type="ECO:0000256" key="6">
    <source>
        <dbReference type="ARBA" id="ARBA00033409"/>
    </source>
</evidence>
<dbReference type="EMBL" id="JXWY01000081">
    <property type="protein sequence ID" value="KIX90191.1"/>
    <property type="molecule type" value="Genomic_DNA"/>
</dbReference>
<keyword evidence="5 7" id="KW-0234">DNA repair</keyword>
<dbReference type="GO" id="GO:0043590">
    <property type="term" value="C:bacterial nucleoid"/>
    <property type="evidence" value="ECO:0007669"/>
    <property type="project" value="TreeGrafter"/>
</dbReference>
<organism evidence="10 12">
    <name type="scientific">Staphylococcus microti</name>
    <dbReference type="NCBI Taxonomy" id="569857"/>
    <lineage>
        <taxon>Bacteria</taxon>
        <taxon>Bacillati</taxon>
        <taxon>Bacillota</taxon>
        <taxon>Bacilli</taxon>
        <taxon>Bacillales</taxon>
        <taxon>Staphylococcaceae</taxon>
        <taxon>Staphylococcus</taxon>
    </lineage>
</organism>